<dbReference type="Proteomes" id="UP001197974">
    <property type="component" value="Chromosome"/>
</dbReference>
<dbReference type="SUPFAM" id="SSF52980">
    <property type="entry name" value="Restriction endonuclease-like"/>
    <property type="match status" value="1"/>
</dbReference>
<keyword evidence="3" id="KW-0540">Nuclease</keyword>
<dbReference type="Pfam" id="PF04471">
    <property type="entry name" value="Mrr_cat"/>
    <property type="match status" value="1"/>
</dbReference>
<feature type="transmembrane region" description="Helical" evidence="1">
    <location>
        <begin position="35"/>
        <end position="53"/>
    </location>
</feature>
<keyword evidence="4" id="KW-1185">Reference proteome</keyword>
<protein>
    <submittedName>
        <fullName evidence="3">Restriction endonuclease</fullName>
    </submittedName>
</protein>
<evidence type="ECO:0000313" key="4">
    <source>
        <dbReference type="Proteomes" id="UP001197974"/>
    </source>
</evidence>
<evidence type="ECO:0000313" key="3">
    <source>
        <dbReference type="EMBL" id="WLR41711.1"/>
    </source>
</evidence>
<dbReference type="InterPro" id="IPR011335">
    <property type="entry name" value="Restrct_endonuc-II-like"/>
</dbReference>
<evidence type="ECO:0000259" key="2">
    <source>
        <dbReference type="Pfam" id="PF04471"/>
    </source>
</evidence>
<evidence type="ECO:0000256" key="1">
    <source>
        <dbReference type="SAM" id="Phobius"/>
    </source>
</evidence>
<dbReference type="InterPro" id="IPR007560">
    <property type="entry name" value="Restrct_endonuc_IV_Mrr"/>
</dbReference>
<gene>
    <name evidence="3" type="ORF">LC087_12665</name>
</gene>
<feature type="domain" description="Restriction endonuclease type IV Mrr" evidence="2">
    <location>
        <begin position="72"/>
        <end position="137"/>
    </location>
</feature>
<dbReference type="GO" id="GO:0004519">
    <property type="term" value="F:endonuclease activity"/>
    <property type="evidence" value="ECO:0007669"/>
    <property type="project" value="UniProtKB-KW"/>
</dbReference>
<accession>A0ABY9JQP1</accession>
<dbReference type="RefSeq" id="WP_226541432.1">
    <property type="nucleotide sequence ID" value="NZ_CP129013.1"/>
</dbReference>
<name>A0ABY9JQP1_9BACI</name>
<dbReference type="InterPro" id="IPR052906">
    <property type="entry name" value="Type_IV_Methyl-Rstrct_Enzyme"/>
</dbReference>
<keyword evidence="1" id="KW-0812">Transmembrane</keyword>
<keyword evidence="1" id="KW-0472">Membrane</keyword>
<organism evidence="3 4">
    <name type="scientific">Bacillus carboniphilus</name>
    <dbReference type="NCBI Taxonomy" id="86663"/>
    <lineage>
        <taxon>Bacteria</taxon>
        <taxon>Bacillati</taxon>
        <taxon>Bacillota</taxon>
        <taxon>Bacilli</taxon>
        <taxon>Bacillales</taxon>
        <taxon>Bacillaceae</taxon>
        <taxon>Bacillus</taxon>
    </lineage>
</organism>
<dbReference type="PANTHER" id="PTHR30015:SF6">
    <property type="entry name" value="SLL1429 PROTEIN"/>
    <property type="match status" value="1"/>
</dbReference>
<keyword evidence="1" id="KW-1133">Transmembrane helix</keyword>
<sequence>MRRKKYRKKKDVSLTKLVTIVVVAGTYLYTRSVSYTIYSGLSVIILSQMIKTLEQSRYEKKLRNSGIREIGKMNGYQFEYYLAALLKGLGYKVKVTQASNDLGADLIISKDGEKIVVQAKRYFNKVEIKAIQEIASA</sequence>
<feature type="transmembrane region" description="Helical" evidence="1">
    <location>
        <begin position="12"/>
        <end position="29"/>
    </location>
</feature>
<proteinExistence type="predicted"/>
<dbReference type="EMBL" id="CP129013">
    <property type="protein sequence ID" value="WLR41711.1"/>
    <property type="molecule type" value="Genomic_DNA"/>
</dbReference>
<dbReference type="InterPro" id="IPR011856">
    <property type="entry name" value="tRNA_endonuc-like_dom_sf"/>
</dbReference>
<keyword evidence="3" id="KW-0255">Endonuclease</keyword>
<keyword evidence="3" id="KW-0378">Hydrolase</keyword>
<dbReference type="Gene3D" id="3.40.1350.10">
    <property type="match status" value="1"/>
</dbReference>
<reference evidence="3 4" key="1">
    <citation type="submission" date="2023-06" db="EMBL/GenBank/DDBJ databases">
        <title>Five Gram-positive bacteria isolated from mangrove sediments in Shenzhen, Guangdong, China.</title>
        <authorList>
            <person name="Yu S."/>
            <person name="Zheng W."/>
            <person name="Huang Y."/>
        </authorList>
    </citation>
    <scope>NUCLEOTIDE SEQUENCE [LARGE SCALE GENOMIC DNA]</scope>
    <source>
        <strain evidence="3 4">SaN35-3</strain>
    </source>
</reference>
<dbReference type="PANTHER" id="PTHR30015">
    <property type="entry name" value="MRR RESTRICTION SYSTEM PROTEIN"/>
    <property type="match status" value="1"/>
</dbReference>